<evidence type="ECO:0000313" key="5">
    <source>
        <dbReference type="EMBL" id="OGC88818.1"/>
    </source>
</evidence>
<reference evidence="5 6" key="1">
    <citation type="journal article" date="2016" name="Nat. Commun.">
        <title>Thousands of microbial genomes shed light on interconnected biogeochemical processes in an aquifer system.</title>
        <authorList>
            <person name="Anantharaman K."/>
            <person name="Brown C.T."/>
            <person name="Hug L.A."/>
            <person name="Sharon I."/>
            <person name="Castelle C.J."/>
            <person name="Probst A.J."/>
            <person name="Thomas B.C."/>
            <person name="Singh A."/>
            <person name="Wilkins M.J."/>
            <person name="Karaoz U."/>
            <person name="Brodie E.L."/>
            <person name="Williams K.H."/>
            <person name="Hubbard S.S."/>
            <person name="Banfield J.F."/>
        </authorList>
    </citation>
    <scope>NUCLEOTIDE SEQUENCE [LARGE SCALE GENOMIC DNA]</scope>
</reference>
<comment type="function">
    <text evidence="3">A probable RNA chaperone. Forms a complex with KhpB which binds to cellular RNA and controls its expression. Plays a role in peptidoglycan (PG) homeostasis and cell length regulation.</text>
</comment>
<comment type="subcellular location">
    <subcellularLocation>
        <location evidence="3">Cytoplasm</location>
    </subcellularLocation>
</comment>
<gene>
    <name evidence="3" type="primary">khpA</name>
    <name evidence="5" type="ORF">A2419_03535</name>
</gene>
<organism evidence="5 6">
    <name type="scientific">Candidatus Adlerbacteria bacterium RIFOXYC1_FULL_48_26</name>
    <dbReference type="NCBI Taxonomy" id="1797247"/>
    <lineage>
        <taxon>Bacteria</taxon>
        <taxon>Candidatus Adleribacteriota</taxon>
    </lineage>
</organism>
<dbReference type="Pfam" id="PF13083">
    <property type="entry name" value="KH_KhpA-B"/>
    <property type="match status" value="1"/>
</dbReference>
<comment type="caution">
    <text evidence="5">The sequence shown here is derived from an EMBL/GenBank/DDBJ whole genome shotgun (WGS) entry which is preliminary data.</text>
</comment>
<keyword evidence="1 3" id="KW-0963">Cytoplasm</keyword>
<accession>A0A1F4Y4P1</accession>
<keyword evidence="2 3" id="KW-0694">RNA-binding</keyword>
<dbReference type="InterPro" id="IPR020627">
    <property type="entry name" value="KhpA"/>
</dbReference>
<proteinExistence type="inferred from homology"/>
<dbReference type="PANTHER" id="PTHR34654:SF1">
    <property type="entry name" value="RNA-BINDING PROTEIN KHPA"/>
    <property type="match status" value="1"/>
</dbReference>
<dbReference type="AlphaFoldDB" id="A0A1F4Y4P1"/>
<dbReference type="EMBL" id="MEXB01000003">
    <property type="protein sequence ID" value="OGC88818.1"/>
    <property type="molecule type" value="Genomic_DNA"/>
</dbReference>
<feature type="region of interest" description="Disordered" evidence="4">
    <location>
        <begin position="77"/>
        <end position="110"/>
    </location>
</feature>
<dbReference type="GO" id="GO:0003723">
    <property type="term" value="F:RNA binding"/>
    <property type="evidence" value="ECO:0007669"/>
    <property type="project" value="UniProtKB-UniRule"/>
</dbReference>
<dbReference type="HAMAP" id="MF_00088">
    <property type="entry name" value="KhpA"/>
    <property type="match status" value="1"/>
</dbReference>
<sequence length="124" mass="13647">MTEKDQEFLEFVVKGLVDHPEDVKITRTVDEMGVLLMLDLNQEDMGKVIGRSGNTAKAIRTLLRVVGMKHNARVNLKINEPAGGMRSPEHGGGSTNTGWDGTHEAPTTPQMKSIDEAMDNLDNF</sequence>
<evidence type="ECO:0000256" key="3">
    <source>
        <dbReference type="HAMAP-Rule" id="MF_00088"/>
    </source>
</evidence>
<dbReference type="CDD" id="cd22533">
    <property type="entry name" value="KH-II_YlqC-like"/>
    <property type="match status" value="1"/>
</dbReference>
<protein>
    <recommendedName>
        <fullName evidence="3">RNA-binding protein KhpA</fullName>
    </recommendedName>
    <alternativeName>
        <fullName evidence="3">KH-domain protein A</fullName>
    </alternativeName>
</protein>
<keyword evidence="3" id="KW-0143">Chaperone</keyword>
<dbReference type="Gene3D" id="3.30.300.20">
    <property type="match status" value="1"/>
</dbReference>
<dbReference type="GO" id="GO:0071555">
    <property type="term" value="P:cell wall organization"/>
    <property type="evidence" value="ECO:0007669"/>
    <property type="project" value="UniProtKB-KW"/>
</dbReference>
<dbReference type="STRING" id="1797247.A2419_03535"/>
<dbReference type="GO" id="GO:0008360">
    <property type="term" value="P:regulation of cell shape"/>
    <property type="evidence" value="ECO:0007669"/>
    <property type="project" value="UniProtKB-KW"/>
</dbReference>
<dbReference type="Proteomes" id="UP000176568">
    <property type="component" value="Unassembled WGS sequence"/>
</dbReference>
<name>A0A1F4Y4P1_9BACT</name>
<evidence type="ECO:0000256" key="4">
    <source>
        <dbReference type="SAM" id="MobiDB-lite"/>
    </source>
</evidence>
<evidence type="ECO:0000256" key="1">
    <source>
        <dbReference type="ARBA" id="ARBA00022490"/>
    </source>
</evidence>
<comment type="similarity">
    <text evidence="3">Belongs to the KhpA RNA-binding protein family.</text>
</comment>
<evidence type="ECO:0000313" key="6">
    <source>
        <dbReference type="Proteomes" id="UP000176568"/>
    </source>
</evidence>
<dbReference type="GO" id="GO:0005737">
    <property type="term" value="C:cytoplasm"/>
    <property type="evidence" value="ECO:0007669"/>
    <property type="project" value="UniProtKB-SubCell"/>
</dbReference>
<keyword evidence="3" id="KW-0133">Cell shape</keyword>
<keyword evidence="3" id="KW-0961">Cell wall biogenesis/degradation</keyword>
<dbReference type="PANTHER" id="PTHR34654">
    <property type="entry name" value="UPF0109 PROTEIN SCO5592"/>
    <property type="match status" value="1"/>
</dbReference>
<dbReference type="InterPro" id="IPR015946">
    <property type="entry name" value="KH_dom-like_a/b"/>
</dbReference>
<evidence type="ECO:0000256" key="2">
    <source>
        <dbReference type="ARBA" id="ARBA00022884"/>
    </source>
</evidence>
<dbReference type="GO" id="GO:0009252">
    <property type="term" value="P:peptidoglycan biosynthetic process"/>
    <property type="evidence" value="ECO:0007669"/>
    <property type="project" value="UniProtKB-UniRule"/>
</dbReference>
<comment type="subunit">
    <text evidence="3">Forms a complex with KhpB.</text>
</comment>